<proteinExistence type="predicted"/>
<dbReference type="InterPro" id="IPR017850">
    <property type="entry name" value="Alkaline_phosphatase_core_sf"/>
</dbReference>
<dbReference type="Pfam" id="PF01663">
    <property type="entry name" value="Phosphodiest"/>
    <property type="match status" value="1"/>
</dbReference>
<dbReference type="InterPro" id="IPR002591">
    <property type="entry name" value="Phosphodiest/P_Trfase"/>
</dbReference>
<keyword evidence="2" id="KW-1185">Reference proteome</keyword>
<dbReference type="GO" id="GO:0016787">
    <property type="term" value="F:hydrolase activity"/>
    <property type="evidence" value="ECO:0007669"/>
    <property type="project" value="UniProtKB-ARBA"/>
</dbReference>
<sequence length="373" mass="39924">MPITLPAHSPRTRSLTEVVPEMFRSLQGEGTWLRPARSVVLVMLDGVGAAQVRARSGHARFLASLAGARDIARTTFPSTTASALTSLLTATDPGEHGMLGYRIRVPDTGRVANLLHGWEDGELPEDWQRSSPLTRAQSQRAPVFVLSKPDFATTGFTRATTDGAEFIGVSDLDERIARAGAVAAQHPGSFTYLYVPELDGIGHRSGWESGAWTDQLERVDAALRDLARAAPQAGVVITADHGMIDVPAGRHVLLDDGDPRLEGVADIAGEPRMLHLYTQPQAADAVAGVWRAADADRAWVMTRDEAVTAGVFGSVSPAVAARIGDVLVAARARVAYYDNRVDDRSPQRMVGQHGSLTLEESVVPLLRAGAYAD</sequence>
<dbReference type="RefSeq" id="WP_195693926.1">
    <property type="nucleotide sequence ID" value="NZ_CP064760.1"/>
</dbReference>
<gene>
    <name evidence="1" type="ORF">IT882_07870</name>
</gene>
<dbReference type="EMBL" id="CP064760">
    <property type="protein sequence ID" value="QPE05857.1"/>
    <property type="molecule type" value="Genomic_DNA"/>
</dbReference>
<name>A0A7S8RIK7_9MICO</name>
<dbReference type="AlphaFoldDB" id="A0A7S8RIK7"/>
<dbReference type="PANTHER" id="PTHR10151:SF120">
    <property type="entry name" value="BIS(5'-ADENOSYL)-TRIPHOSPHATASE"/>
    <property type="match status" value="1"/>
</dbReference>
<dbReference type="KEGG" id="msf:IT882_07870"/>
<dbReference type="Proteomes" id="UP000594480">
    <property type="component" value="Chromosome"/>
</dbReference>
<dbReference type="PANTHER" id="PTHR10151">
    <property type="entry name" value="ECTONUCLEOTIDE PYROPHOSPHATASE/PHOSPHODIESTERASE"/>
    <property type="match status" value="1"/>
</dbReference>
<evidence type="ECO:0000313" key="1">
    <source>
        <dbReference type="EMBL" id="QPE05857.1"/>
    </source>
</evidence>
<evidence type="ECO:0000313" key="2">
    <source>
        <dbReference type="Proteomes" id="UP000594480"/>
    </source>
</evidence>
<reference evidence="1 2" key="1">
    <citation type="submission" date="2020-11" db="EMBL/GenBank/DDBJ databases">
        <title>Amino acid is mineralized and recycled by bacteria in oceanic microbiome.</title>
        <authorList>
            <person name="Zheng L.Y."/>
        </authorList>
    </citation>
    <scope>NUCLEOTIDE SEQUENCE [LARGE SCALE GENOMIC DNA]</scope>
    <source>
        <strain evidence="1 2">A32-1</strain>
    </source>
</reference>
<dbReference type="SUPFAM" id="SSF53649">
    <property type="entry name" value="Alkaline phosphatase-like"/>
    <property type="match status" value="1"/>
</dbReference>
<organism evidence="1 2">
    <name type="scientific">Microbacterium schleiferi</name>
    <dbReference type="NCBI Taxonomy" id="69362"/>
    <lineage>
        <taxon>Bacteria</taxon>
        <taxon>Bacillati</taxon>
        <taxon>Actinomycetota</taxon>
        <taxon>Actinomycetes</taxon>
        <taxon>Micrococcales</taxon>
        <taxon>Microbacteriaceae</taxon>
        <taxon>Microbacterium</taxon>
    </lineage>
</organism>
<protein>
    <submittedName>
        <fullName evidence="1">Alkaline phosphatase family protein</fullName>
    </submittedName>
</protein>
<accession>A0A7S8RIK7</accession>
<dbReference type="Gene3D" id="3.40.720.10">
    <property type="entry name" value="Alkaline Phosphatase, subunit A"/>
    <property type="match status" value="1"/>
</dbReference>